<feature type="transmembrane region" description="Helical" evidence="2">
    <location>
        <begin position="157"/>
        <end position="175"/>
    </location>
</feature>
<evidence type="ECO:0000313" key="5">
    <source>
        <dbReference type="Proteomes" id="UP001432209"/>
    </source>
</evidence>
<protein>
    <submittedName>
        <fullName evidence="4">DUF4184 family protein</fullName>
    </submittedName>
</protein>
<evidence type="ECO:0000256" key="2">
    <source>
        <dbReference type="SAM" id="Phobius"/>
    </source>
</evidence>
<sequence length="299" mass="30947">MPFTLSHPAAVLPLLRSPFSPAALVCGALAPDAPYFLSGADIPVSAQSWYEPFLNATYSHTLPGLTVALPFTLALLALYGLMRRPVAELLPPRLAGAGVARRTGGYPRRAGWVLLSALIGVLTHLAWDSFTHFDGYVVTHVSVLRSQVAGDLTVARVIQHVSTVGGLAAIAVHLWRRPRPTTSSAGLRPAIRRSVVAALAACALVGAAANLQTLETYRGGPGATTPATAQAVVEGILADSAIGGGAALACALALYAAAWWAVKCVTAQRAPRGPRARNDPPPSADPGGHTTGSGRGRLR</sequence>
<organism evidence="4 5">
    <name type="scientific">Streptomyces niveus</name>
    <name type="common">Streptomyces spheroides</name>
    <dbReference type="NCBI Taxonomy" id="193462"/>
    <lineage>
        <taxon>Bacteria</taxon>
        <taxon>Bacillati</taxon>
        <taxon>Actinomycetota</taxon>
        <taxon>Actinomycetes</taxon>
        <taxon>Kitasatosporales</taxon>
        <taxon>Streptomycetaceae</taxon>
        <taxon>Streptomyces</taxon>
    </lineage>
</organism>
<accession>A0ABZ2AB18</accession>
<dbReference type="Proteomes" id="UP001432209">
    <property type="component" value="Chromosome"/>
</dbReference>
<dbReference type="RefSeq" id="WP_329078371.1">
    <property type="nucleotide sequence ID" value="NZ_CP109495.1"/>
</dbReference>
<evidence type="ECO:0000313" key="4">
    <source>
        <dbReference type="EMBL" id="WUX54709.1"/>
    </source>
</evidence>
<gene>
    <name evidence="4" type="ORF">OG442_25880</name>
</gene>
<proteinExistence type="predicted"/>
<feature type="transmembrane region" description="Helical" evidence="2">
    <location>
        <begin position="110"/>
        <end position="127"/>
    </location>
</feature>
<keyword evidence="5" id="KW-1185">Reference proteome</keyword>
<dbReference type="InterPro" id="IPR025238">
    <property type="entry name" value="DUF4184"/>
</dbReference>
<keyword evidence="2" id="KW-0812">Transmembrane</keyword>
<keyword evidence="2" id="KW-0472">Membrane</keyword>
<feature type="transmembrane region" description="Helical" evidence="2">
    <location>
        <begin position="195"/>
        <end position="214"/>
    </location>
</feature>
<feature type="region of interest" description="Disordered" evidence="1">
    <location>
        <begin position="270"/>
        <end position="299"/>
    </location>
</feature>
<feature type="compositionally biased region" description="Gly residues" evidence="1">
    <location>
        <begin position="289"/>
        <end position="299"/>
    </location>
</feature>
<feature type="transmembrane region" description="Helical" evidence="2">
    <location>
        <begin position="62"/>
        <end position="81"/>
    </location>
</feature>
<keyword evidence="3" id="KW-0732">Signal</keyword>
<dbReference type="EMBL" id="CP109495">
    <property type="protein sequence ID" value="WUX54709.1"/>
    <property type="molecule type" value="Genomic_DNA"/>
</dbReference>
<dbReference type="Pfam" id="PF13803">
    <property type="entry name" value="DUF4184"/>
    <property type="match status" value="1"/>
</dbReference>
<keyword evidence="2" id="KW-1133">Transmembrane helix</keyword>
<reference evidence="4" key="1">
    <citation type="submission" date="2022-10" db="EMBL/GenBank/DDBJ databases">
        <title>The complete genomes of actinobacterial strains from the NBC collection.</title>
        <authorList>
            <person name="Joergensen T.S."/>
            <person name="Alvarez Arevalo M."/>
            <person name="Sterndorff E.B."/>
            <person name="Faurdal D."/>
            <person name="Vuksanovic O."/>
            <person name="Mourched A.-S."/>
            <person name="Charusanti P."/>
            <person name="Shaw S."/>
            <person name="Blin K."/>
            <person name="Weber T."/>
        </authorList>
    </citation>
    <scope>NUCLEOTIDE SEQUENCE</scope>
    <source>
        <strain evidence="4">NBC_01432</strain>
    </source>
</reference>
<evidence type="ECO:0000256" key="3">
    <source>
        <dbReference type="SAM" id="SignalP"/>
    </source>
</evidence>
<name>A0ABZ2AB18_STRNV</name>
<feature type="transmembrane region" description="Helical" evidence="2">
    <location>
        <begin position="241"/>
        <end position="262"/>
    </location>
</feature>
<evidence type="ECO:0000256" key="1">
    <source>
        <dbReference type="SAM" id="MobiDB-lite"/>
    </source>
</evidence>
<feature type="chain" id="PRO_5047353383" evidence="3">
    <location>
        <begin position="23"/>
        <end position="299"/>
    </location>
</feature>
<feature type="signal peptide" evidence="3">
    <location>
        <begin position="1"/>
        <end position="22"/>
    </location>
</feature>